<feature type="domain" description="AttH" evidence="2">
    <location>
        <begin position="81"/>
        <end position="263"/>
    </location>
</feature>
<dbReference type="PANTHER" id="PTHR38591:SF1">
    <property type="entry name" value="BLL1000 PROTEIN"/>
    <property type="match status" value="1"/>
</dbReference>
<keyword evidence="1" id="KW-0732">Signal</keyword>
<name>A0ABQ0A6R5_9GAMM</name>
<sequence>MINNFTYYQMITLPFSRKAYLRLKVILTWVLSAFSAIAAAQDDSIDYTNLIRGNDDGFAKVFEARPFIFPKDHGSHPEYRIEWWYITGNLEEDSNPSNQWGYQITFFRFALASDTHKTTKPDWQSEQIYSAHFAVTDFQHQQHYQFERFSRSALGLAGAQHTPFSVWLDNWELSSDTNNFFPLTLDALATDNNAGKVALKLSLNSDKPMVLQGDRGFSAKSEAPGNASHYYSYTRLNTTGTVTIGDKTFTVKGSSWLDREWGSSSLDNDQKGWDWFALQFDDNQELMYYRLRTNNSEQNYQHPSSRGVWVNRDGTKIELSPNDVSLSPLEYWSYNSEQKYPVYWQLEIPKLNVDIKIKAVINDQLWKQQLQYWEGAMIVSGSHTGRGYLELSGY</sequence>
<comment type="caution">
    <text evidence="3">The sequence shown here is derived from an EMBL/GenBank/DDBJ whole genome shotgun (WGS) entry which is preliminary data.</text>
</comment>
<evidence type="ECO:0000313" key="4">
    <source>
        <dbReference type="Proteomes" id="UP001465153"/>
    </source>
</evidence>
<feature type="signal peptide" evidence="1">
    <location>
        <begin position="1"/>
        <end position="38"/>
    </location>
</feature>
<reference evidence="3 4" key="1">
    <citation type="submission" date="2024-04" db="EMBL/GenBank/DDBJ databases">
        <title>Draft genome sequence of Sessilibacter corallicola NBRC 116591.</title>
        <authorList>
            <person name="Miyakawa T."/>
            <person name="Kusuya Y."/>
            <person name="Miura T."/>
        </authorList>
    </citation>
    <scope>NUCLEOTIDE SEQUENCE [LARGE SCALE GENOMIC DNA]</scope>
    <source>
        <strain evidence="3 4">KU-00831-HH</strain>
    </source>
</reference>
<feature type="chain" id="PRO_5047477736" evidence="1">
    <location>
        <begin position="39"/>
        <end position="394"/>
    </location>
</feature>
<proteinExistence type="predicted"/>
<keyword evidence="4" id="KW-1185">Reference proteome</keyword>
<dbReference type="Gene3D" id="2.40.370.10">
    <property type="entry name" value="AttH-like domain"/>
    <property type="match status" value="2"/>
</dbReference>
<evidence type="ECO:0000313" key="3">
    <source>
        <dbReference type="EMBL" id="GAA6167345.1"/>
    </source>
</evidence>
<organism evidence="3 4">
    <name type="scientific">Sessilibacter corallicola</name>
    <dbReference type="NCBI Taxonomy" id="2904075"/>
    <lineage>
        <taxon>Bacteria</taxon>
        <taxon>Pseudomonadati</taxon>
        <taxon>Pseudomonadota</taxon>
        <taxon>Gammaproteobacteria</taxon>
        <taxon>Cellvibrionales</taxon>
        <taxon>Cellvibrionaceae</taxon>
        <taxon>Sessilibacter</taxon>
    </lineage>
</organism>
<dbReference type="EMBL" id="BAABWN010000003">
    <property type="protein sequence ID" value="GAA6167345.1"/>
    <property type="molecule type" value="Genomic_DNA"/>
</dbReference>
<dbReference type="Pfam" id="PF07143">
    <property type="entry name" value="CrtC"/>
    <property type="match status" value="1"/>
</dbReference>
<gene>
    <name evidence="3" type="ORF">NBRC116591_11550</name>
</gene>
<accession>A0ABQ0A6R5</accession>
<dbReference type="SUPFAM" id="SSF159245">
    <property type="entry name" value="AttH-like"/>
    <property type="match status" value="1"/>
</dbReference>
<dbReference type="InterPro" id="IPR010791">
    <property type="entry name" value="AttH_dom"/>
</dbReference>
<dbReference type="Proteomes" id="UP001465153">
    <property type="component" value="Unassembled WGS sequence"/>
</dbReference>
<dbReference type="InterPro" id="IPR023374">
    <property type="entry name" value="AttH-like_dom_sf"/>
</dbReference>
<protein>
    <submittedName>
        <fullName evidence="3">Lipocalin-like domain-containing protein</fullName>
    </submittedName>
</protein>
<dbReference type="PANTHER" id="PTHR38591">
    <property type="entry name" value="HYDROLASE"/>
    <property type="match status" value="1"/>
</dbReference>
<evidence type="ECO:0000259" key="2">
    <source>
        <dbReference type="Pfam" id="PF07143"/>
    </source>
</evidence>
<evidence type="ECO:0000256" key="1">
    <source>
        <dbReference type="SAM" id="SignalP"/>
    </source>
</evidence>
<dbReference type="Pfam" id="PF17186">
    <property type="entry name" value="Lipocalin_9"/>
    <property type="match status" value="1"/>
</dbReference>